<keyword evidence="5 9" id="KW-1133">Transmembrane helix</keyword>
<dbReference type="AlphaFoldDB" id="A0A7M4C8R9"/>
<evidence type="ECO:0000256" key="3">
    <source>
        <dbReference type="ARBA" id="ARBA00012944"/>
    </source>
</evidence>
<dbReference type="GO" id="GO:0003954">
    <property type="term" value="F:NADH dehydrogenase activity"/>
    <property type="evidence" value="ECO:0007669"/>
    <property type="project" value="TreeGrafter"/>
</dbReference>
<keyword evidence="11" id="KW-0496">Mitochondrion</keyword>
<dbReference type="InterPro" id="IPR001750">
    <property type="entry name" value="ND/Mrp_TM"/>
</dbReference>
<geneLocation type="mitochondrion" evidence="11"/>
<evidence type="ECO:0000256" key="2">
    <source>
        <dbReference type="ARBA" id="ARBA00004141"/>
    </source>
</evidence>
<feature type="domain" description="NADH:quinone oxidoreductase/Mrp antiporter transmembrane" evidence="10">
    <location>
        <begin position="101"/>
        <end position="372"/>
    </location>
</feature>
<dbReference type="PANTHER" id="PTHR42829">
    <property type="entry name" value="NADH-UBIQUINONE OXIDOREDUCTASE CHAIN 5"/>
    <property type="match status" value="1"/>
</dbReference>
<feature type="transmembrane region" description="Helical" evidence="9">
    <location>
        <begin position="360"/>
        <end position="382"/>
    </location>
</feature>
<evidence type="ECO:0000256" key="1">
    <source>
        <dbReference type="ARBA" id="ARBA00003257"/>
    </source>
</evidence>
<feature type="transmembrane region" description="Helical" evidence="9">
    <location>
        <begin position="170"/>
        <end position="192"/>
    </location>
</feature>
<feature type="transmembrane region" description="Helical" evidence="9">
    <location>
        <begin position="7"/>
        <end position="24"/>
    </location>
</feature>
<feature type="transmembrane region" description="Helical" evidence="9">
    <location>
        <begin position="114"/>
        <end position="138"/>
    </location>
</feature>
<evidence type="ECO:0000256" key="9">
    <source>
        <dbReference type="SAM" id="Phobius"/>
    </source>
</evidence>
<dbReference type="EMBL" id="MT862411">
    <property type="protein sequence ID" value="QNV11878.1"/>
    <property type="molecule type" value="Genomic_DNA"/>
</dbReference>
<proteinExistence type="predicted"/>
<dbReference type="GO" id="GO:0042773">
    <property type="term" value="P:ATP synthesis coupled electron transport"/>
    <property type="evidence" value="ECO:0007669"/>
    <property type="project" value="InterPro"/>
</dbReference>
<feature type="transmembrane region" description="Helical" evidence="9">
    <location>
        <begin position="204"/>
        <end position="220"/>
    </location>
</feature>
<dbReference type="Pfam" id="PF00361">
    <property type="entry name" value="Proton_antipo_M"/>
    <property type="match status" value="1"/>
</dbReference>
<feature type="transmembrane region" description="Helical" evidence="9">
    <location>
        <begin position="469"/>
        <end position="490"/>
    </location>
</feature>
<dbReference type="InterPro" id="IPR003945">
    <property type="entry name" value="NU5C-like"/>
</dbReference>
<dbReference type="EC" id="7.1.1.2" evidence="3"/>
<comment type="catalytic activity">
    <reaction evidence="8">
        <text>a ubiquinone + NADH + 5 H(+)(in) = a ubiquinol + NAD(+) + 4 H(+)(out)</text>
        <dbReference type="Rhea" id="RHEA:29091"/>
        <dbReference type="Rhea" id="RHEA-COMP:9565"/>
        <dbReference type="Rhea" id="RHEA-COMP:9566"/>
        <dbReference type="ChEBI" id="CHEBI:15378"/>
        <dbReference type="ChEBI" id="CHEBI:16389"/>
        <dbReference type="ChEBI" id="CHEBI:17976"/>
        <dbReference type="ChEBI" id="CHEBI:57540"/>
        <dbReference type="ChEBI" id="CHEBI:57945"/>
        <dbReference type="EC" id="7.1.1.2"/>
    </reaction>
</comment>
<evidence type="ECO:0000256" key="8">
    <source>
        <dbReference type="ARBA" id="ARBA00049551"/>
    </source>
</evidence>
<accession>A0A7M4C8R9</accession>
<sequence>MFMSLELFMISLILGVLGLLFYLSDNTIVYSVYLCEIDGYSVNYYILLDYYSFLFGSIITFISVMIMMYSYWYVEIYSVRYSVAMLLFIMSMLLLVFSPMMLSMLLGWDGLGVVSFYLVMFYYGSETSVSSALVTLYYNRLGDGFILAALGMLVCCDTEVIWGFANLGYIYLYLILLGFSTKSAQFPFMSWLPKAMAAPTPVSALVHSSTLVTAGVYMIIRYNDYVYMSLVFMVMSLLTMFISGLMASMEWDVKKLIAYSTLSQLGLMMFGLVLGLVHFVYFHMLIHAIFKSMMFMGAGVMIHGLGGWQDLRMYGMMYKFFPLSSLMMVGGCMSLMGMYFMSGYYSKDVLIEMMIGGGGMLLMVILFFLSMFMTFMYCFRLIDFCLIRNYSGDVYVSGEGDGLMGVLMIKLFLGTVVVGFIGAYIIIDWVLCVLGFWEKIFTIMMIWVGLILYLNINMGKKAVYLDMDYYYYLKNFFFSLRMVSLTDSYWMELYMGKMIPDGLTNLVYGVKDYSIYFLVFMAFAGFLLI</sequence>
<reference evidence="11" key="1">
    <citation type="submission" date="2020-08" db="EMBL/GenBank/DDBJ databases">
        <title>DNAmark Project.</title>
        <authorList>
            <person name="Leerhoei F."/>
        </authorList>
    </citation>
    <scope>NUCLEOTIDE SEQUENCE</scope>
    <source>
        <strain evidence="11">DM716</strain>
    </source>
</reference>
<dbReference type="GO" id="GO:0008137">
    <property type="term" value="F:NADH dehydrogenase (ubiquinone) activity"/>
    <property type="evidence" value="ECO:0007669"/>
    <property type="project" value="UniProtKB-EC"/>
</dbReference>
<feature type="transmembrane region" description="Helical" evidence="9">
    <location>
        <begin position="86"/>
        <end position="108"/>
    </location>
</feature>
<feature type="transmembrane region" description="Helical" evidence="9">
    <location>
        <begin position="439"/>
        <end position="457"/>
    </location>
</feature>
<evidence type="ECO:0000256" key="7">
    <source>
        <dbReference type="ARBA" id="ARBA00031027"/>
    </source>
</evidence>
<keyword evidence="4 9" id="KW-0812">Transmembrane</keyword>
<evidence type="ECO:0000313" key="11">
    <source>
        <dbReference type="EMBL" id="QNV11878.1"/>
    </source>
</evidence>
<dbReference type="PRINTS" id="PR01434">
    <property type="entry name" value="NADHDHGNASE5"/>
</dbReference>
<comment type="function">
    <text evidence="1">Core subunit of the mitochondrial membrane respiratory chain NADH dehydrogenase (Complex I) that is believed to belong to the minimal assembly required for catalysis. Complex I functions in the transfer of electrons from NADH to the respiratory chain. The immediate electron acceptor for the enzyme is believed to be ubiquinone.</text>
</comment>
<dbReference type="PANTHER" id="PTHR42829:SF2">
    <property type="entry name" value="NADH-UBIQUINONE OXIDOREDUCTASE CHAIN 5"/>
    <property type="match status" value="1"/>
</dbReference>
<feature type="transmembrane region" description="Helical" evidence="9">
    <location>
        <begin position="510"/>
        <end position="528"/>
    </location>
</feature>
<evidence type="ECO:0000259" key="10">
    <source>
        <dbReference type="Pfam" id="PF00361"/>
    </source>
</evidence>
<evidence type="ECO:0000256" key="5">
    <source>
        <dbReference type="ARBA" id="ARBA00022989"/>
    </source>
</evidence>
<dbReference type="GO" id="GO:0015990">
    <property type="term" value="P:electron transport coupled proton transport"/>
    <property type="evidence" value="ECO:0007669"/>
    <property type="project" value="TreeGrafter"/>
</dbReference>
<organism evidence="11">
    <name type="scientific">Mutilla europaea</name>
    <dbReference type="NCBI Taxonomy" id="2749339"/>
    <lineage>
        <taxon>Eukaryota</taxon>
        <taxon>Metazoa</taxon>
        <taxon>Ecdysozoa</taxon>
        <taxon>Arthropoda</taxon>
        <taxon>Hexapoda</taxon>
        <taxon>Insecta</taxon>
        <taxon>Pterygota</taxon>
        <taxon>Neoptera</taxon>
        <taxon>Endopterygota</taxon>
        <taxon>Hymenoptera</taxon>
        <taxon>Apocrita</taxon>
        <taxon>Aculeata</taxon>
        <taxon>Pompiloidea</taxon>
        <taxon>Mutillidae</taxon>
        <taxon>Mutillinae</taxon>
        <taxon>Mutilla</taxon>
    </lineage>
</organism>
<protein>
    <recommendedName>
        <fullName evidence="3">NADH:ubiquinone reductase (H(+)-translocating)</fullName>
        <ecNumber evidence="3">7.1.1.2</ecNumber>
    </recommendedName>
    <alternativeName>
        <fullName evidence="7">NADH dehydrogenase subunit 5</fullName>
    </alternativeName>
</protein>
<gene>
    <name evidence="11" type="primary">ND5</name>
</gene>
<evidence type="ECO:0000256" key="6">
    <source>
        <dbReference type="ARBA" id="ARBA00023136"/>
    </source>
</evidence>
<feature type="transmembrane region" description="Helical" evidence="9">
    <location>
        <begin position="50"/>
        <end position="74"/>
    </location>
</feature>
<feature type="transmembrane region" description="Helical" evidence="9">
    <location>
        <begin position="403"/>
        <end position="427"/>
    </location>
</feature>
<feature type="transmembrane region" description="Helical" evidence="9">
    <location>
        <begin position="320"/>
        <end position="340"/>
    </location>
</feature>
<feature type="transmembrane region" description="Helical" evidence="9">
    <location>
        <begin position="256"/>
        <end position="282"/>
    </location>
</feature>
<feature type="transmembrane region" description="Helical" evidence="9">
    <location>
        <begin position="226"/>
        <end position="249"/>
    </location>
</feature>
<keyword evidence="6 9" id="KW-0472">Membrane</keyword>
<comment type="subcellular location">
    <subcellularLocation>
        <location evidence="2">Membrane</location>
        <topology evidence="2">Multi-pass membrane protein</topology>
    </subcellularLocation>
</comment>
<dbReference type="GO" id="GO:0016020">
    <property type="term" value="C:membrane"/>
    <property type="evidence" value="ECO:0007669"/>
    <property type="project" value="UniProtKB-SubCell"/>
</dbReference>
<name>A0A7M4C8R9_9HYME</name>
<evidence type="ECO:0000256" key="4">
    <source>
        <dbReference type="ARBA" id="ARBA00022692"/>
    </source>
</evidence>